<proteinExistence type="predicted"/>
<reference evidence="1 2" key="1">
    <citation type="journal article" date="2021" name="Elife">
        <title>Chloroplast acquisition without the gene transfer in kleptoplastic sea slugs, Plakobranchus ocellatus.</title>
        <authorList>
            <person name="Maeda T."/>
            <person name="Takahashi S."/>
            <person name="Yoshida T."/>
            <person name="Shimamura S."/>
            <person name="Takaki Y."/>
            <person name="Nagai Y."/>
            <person name="Toyoda A."/>
            <person name="Suzuki Y."/>
            <person name="Arimoto A."/>
            <person name="Ishii H."/>
            <person name="Satoh N."/>
            <person name="Nishiyama T."/>
            <person name="Hasebe M."/>
            <person name="Maruyama T."/>
            <person name="Minagawa J."/>
            <person name="Obokata J."/>
            <person name="Shigenobu S."/>
        </authorList>
    </citation>
    <scope>NUCLEOTIDE SEQUENCE [LARGE SCALE GENOMIC DNA]</scope>
</reference>
<name>A0AAV3YAH8_9GAST</name>
<keyword evidence="2" id="KW-1185">Reference proteome</keyword>
<dbReference type="EMBL" id="BLXT01000663">
    <property type="protein sequence ID" value="GFN79467.1"/>
    <property type="molecule type" value="Genomic_DNA"/>
</dbReference>
<evidence type="ECO:0000313" key="2">
    <source>
        <dbReference type="Proteomes" id="UP000735302"/>
    </source>
</evidence>
<gene>
    <name evidence="1" type="ORF">PoB_000597300</name>
</gene>
<protein>
    <submittedName>
        <fullName evidence="1">Uncharacterized protein</fullName>
    </submittedName>
</protein>
<accession>A0AAV3YAH8</accession>
<evidence type="ECO:0000313" key="1">
    <source>
        <dbReference type="EMBL" id="GFN79467.1"/>
    </source>
</evidence>
<comment type="caution">
    <text evidence="1">The sequence shown here is derived from an EMBL/GenBank/DDBJ whole genome shotgun (WGS) entry which is preliminary data.</text>
</comment>
<dbReference type="AlphaFoldDB" id="A0AAV3YAH8"/>
<dbReference type="Proteomes" id="UP000735302">
    <property type="component" value="Unassembled WGS sequence"/>
</dbReference>
<organism evidence="1 2">
    <name type="scientific">Plakobranchus ocellatus</name>
    <dbReference type="NCBI Taxonomy" id="259542"/>
    <lineage>
        <taxon>Eukaryota</taxon>
        <taxon>Metazoa</taxon>
        <taxon>Spiralia</taxon>
        <taxon>Lophotrochozoa</taxon>
        <taxon>Mollusca</taxon>
        <taxon>Gastropoda</taxon>
        <taxon>Heterobranchia</taxon>
        <taxon>Euthyneura</taxon>
        <taxon>Panpulmonata</taxon>
        <taxon>Sacoglossa</taxon>
        <taxon>Placobranchoidea</taxon>
        <taxon>Plakobranchidae</taxon>
        <taxon>Plakobranchus</taxon>
    </lineage>
</organism>
<sequence length="132" mass="14580">MAEESRGSSIFQKRSLSRIDMRVSDRVKLIFFIESRLMFFLPRLGKTRSIPLSFTHPQPEWSLLLKATGNGYIRRYLVWMIKNSSPLISISSFPGGVGGTVASESALRSAATLLSRIRAPPPVTGLAEGLKA</sequence>